<keyword evidence="1 3" id="KW-0732">Signal</keyword>
<evidence type="ECO:0000313" key="6">
    <source>
        <dbReference type="Proteomes" id="UP000287651"/>
    </source>
</evidence>
<feature type="chain" id="PRO_5018985524" description="Knottins-like domain-containing protein" evidence="3">
    <location>
        <begin position="23"/>
        <end position="77"/>
    </location>
</feature>
<evidence type="ECO:0000256" key="1">
    <source>
        <dbReference type="ARBA" id="ARBA00022729"/>
    </source>
</evidence>
<evidence type="ECO:0000256" key="2">
    <source>
        <dbReference type="ARBA" id="ARBA00023157"/>
    </source>
</evidence>
<dbReference type="Pfam" id="PF00304">
    <property type="entry name" value="Gamma-thionin"/>
    <property type="match status" value="1"/>
</dbReference>
<dbReference type="InterPro" id="IPR008176">
    <property type="entry name" value="Defensin_plant"/>
</dbReference>
<evidence type="ECO:0000313" key="5">
    <source>
        <dbReference type="EMBL" id="RRT50697.1"/>
    </source>
</evidence>
<dbReference type="SUPFAM" id="SSF57095">
    <property type="entry name" value="Scorpion toxin-like"/>
    <property type="match status" value="1"/>
</dbReference>
<reference evidence="5 6" key="1">
    <citation type="journal article" date="2014" name="Agronomy (Basel)">
        <title>A Draft Genome Sequence for Ensete ventricosum, the Drought-Tolerant Tree Against Hunger.</title>
        <authorList>
            <person name="Harrison J."/>
            <person name="Moore K.A."/>
            <person name="Paszkiewicz K."/>
            <person name="Jones T."/>
            <person name="Grant M."/>
            <person name="Ambacheew D."/>
            <person name="Muzemil S."/>
            <person name="Studholme D.J."/>
        </authorList>
    </citation>
    <scope>NUCLEOTIDE SEQUENCE [LARGE SCALE GENOMIC DNA]</scope>
</reference>
<feature type="domain" description="Knottins-like" evidence="4">
    <location>
        <begin position="32"/>
        <end position="77"/>
    </location>
</feature>
<dbReference type="SMART" id="SM00505">
    <property type="entry name" value="Knot1"/>
    <property type="match status" value="1"/>
</dbReference>
<dbReference type="PROSITE" id="PS00940">
    <property type="entry name" value="GAMMA_THIONIN"/>
    <property type="match status" value="1"/>
</dbReference>
<evidence type="ECO:0000259" key="4">
    <source>
        <dbReference type="SMART" id="SM00505"/>
    </source>
</evidence>
<gene>
    <name evidence="5" type="ORF">B296_00051573</name>
</gene>
<proteinExistence type="predicted"/>
<dbReference type="InterPro" id="IPR036574">
    <property type="entry name" value="Scorpion_toxin-like_sf"/>
</dbReference>
<dbReference type="Proteomes" id="UP000287651">
    <property type="component" value="Unassembled WGS sequence"/>
</dbReference>
<dbReference type="GO" id="GO:0006952">
    <property type="term" value="P:defense response"/>
    <property type="evidence" value="ECO:0007669"/>
    <property type="project" value="InterPro"/>
</dbReference>
<dbReference type="CDD" id="cd00107">
    <property type="entry name" value="Knot1"/>
    <property type="match status" value="1"/>
</dbReference>
<dbReference type="PRINTS" id="PR00288">
    <property type="entry name" value="PUROTHIONIN"/>
</dbReference>
<sequence length="77" mass="8339">MGSMKKASVLLVLFLSLLLIASEEMVAVEGRTCESASSRFKGTCVRSSNCASVCQGEGFPDGRCEGLRRRCMCRKPC</sequence>
<dbReference type="PANTHER" id="PTHR33147">
    <property type="entry name" value="DEFENSIN-LIKE PROTEIN 1"/>
    <property type="match status" value="1"/>
</dbReference>
<dbReference type="PANTHER" id="PTHR33147:SF39">
    <property type="entry name" value="DRO1 PROTEIN-RELATED"/>
    <property type="match status" value="1"/>
</dbReference>
<keyword evidence="2" id="KW-1015">Disulfide bond</keyword>
<dbReference type="InterPro" id="IPR003614">
    <property type="entry name" value="Knottins"/>
</dbReference>
<protein>
    <recommendedName>
        <fullName evidence="4">Knottins-like domain-containing protein</fullName>
    </recommendedName>
</protein>
<dbReference type="Gene3D" id="3.30.30.10">
    <property type="entry name" value="Knottin, scorpion toxin-like"/>
    <property type="match status" value="1"/>
</dbReference>
<organism evidence="5 6">
    <name type="scientific">Ensete ventricosum</name>
    <name type="common">Abyssinian banana</name>
    <name type="synonym">Musa ensete</name>
    <dbReference type="NCBI Taxonomy" id="4639"/>
    <lineage>
        <taxon>Eukaryota</taxon>
        <taxon>Viridiplantae</taxon>
        <taxon>Streptophyta</taxon>
        <taxon>Embryophyta</taxon>
        <taxon>Tracheophyta</taxon>
        <taxon>Spermatophyta</taxon>
        <taxon>Magnoliopsida</taxon>
        <taxon>Liliopsida</taxon>
        <taxon>Zingiberales</taxon>
        <taxon>Musaceae</taxon>
        <taxon>Ensete</taxon>
    </lineage>
</organism>
<name>A0A426YG98_ENSVE</name>
<dbReference type="AlphaFoldDB" id="A0A426YG98"/>
<accession>A0A426YG98</accession>
<comment type="caution">
    <text evidence="5">The sequence shown here is derived from an EMBL/GenBank/DDBJ whole genome shotgun (WGS) entry which is preliminary data.</text>
</comment>
<feature type="signal peptide" evidence="3">
    <location>
        <begin position="1"/>
        <end position="22"/>
    </location>
</feature>
<dbReference type="EMBL" id="AMZH03012616">
    <property type="protein sequence ID" value="RRT50697.1"/>
    <property type="molecule type" value="Genomic_DNA"/>
</dbReference>
<evidence type="ECO:0000256" key="3">
    <source>
        <dbReference type="SAM" id="SignalP"/>
    </source>
</evidence>